<gene>
    <name evidence="3" type="ORF">AMQ84_13700</name>
</gene>
<comment type="similarity">
    <text evidence="1">Belongs to the YciI family.</text>
</comment>
<evidence type="ECO:0000313" key="4">
    <source>
        <dbReference type="Proteomes" id="UP000070475"/>
    </source>
</evidence>
<sequence>MFIINLSYIKPISEVENHLNEHVKYLDEYYKSNKFIFSGRKVPRTGGVILVNVSSKEELDFILKKDPFYQNQIAHYEVTEVEITKYDDRFATFLN</sequence>
<dbReference type="InterPro" id="IPR011008">
    <property type="entry name" value="Dimeric_a/b-barrel"/>
</dbReference>
<name>A0A132U0I7_9BACL</name>
<evidence type="ECO:0000313" key="3">
    <source>
        <dbReference type="EMBL" id="KWX77020.1"/>
    </source>
</evidence>
<dbReference type="PATRIC" id="fig|483937.3.peg.2350"/>
<dbReference type="SUPFAM" id="SSF54909">
    <property type="entry name" value="Dimeric alpha+beta barrel"/>
    <property type="match status" value="1"/>
</dbReference>
<evidence type="ECO:0000259" key="2">
    <source>
        <dbReference type="Pfam" id="PF03795"/>
    </source>
</evidence>
<keyword evidence="3" id="KW-0378">Hydrolase</keyword>
<evidence type="ECO:0000256" key="1">
    <source>
        <dbReference type="ARBA" id="ARBA00007689"/>
    </source>
</evidence>
<dbReference type="AlphaFoldDB" id="A0A132U0I7"/>
<feature type="domain" description="YCII-related" evidence="2">
    <location>
        <begin position="1"/>
        <end position="81"/>
    </location>
</feature>
<protein>
    <submittedName>
        <fullName evidence="3">GTP cyclohydrolase</fullName>
    </submittedName>
</protein>
<accession>A0A132U0I7</accession>
<dbReference type="Pfam" id="PF03795">
    <property type="entry name" value="YCII"/>
    <property type="match status" value="1"/>
</dbReference>
<dbReference type="OrthoDB" id="9814407at2"/>
<dbReference type="GO" id="GO:0016787">
    <property type="term" value="F:hydrolase activity"/>
    <property type="evidence" value="ECO:0007669"/>
    <property type="project" value="UniProtKB-KW"/>
</dbReference>
<dbReference type="RefSeq" id="WP_060860809.1">
    <property type="nucleotide sequence ID" value="NZ_LIRB01000128.1"/>
</dbReference>
<proteinExistence type="inferred from homology"/>
<organism evidence="3 4">
    <name type="scientific">Paenibacillus riograndensis</name>
    <dbReference type="NCBI Taxonomy" id="483937"/>
    <lineage>
        <taxon>Bacteria</taxon>
        <taxon>Bacillati</taxon>
        <taxon>Bacillota</taxon>
        <taxon>Bacilli</taxon>
        <taxon>Bacillales</taxon>
        <taxon>Paenibacillaceae</taxon>
        <taxon>Paenibacillus</taxon>
        <taxon>Paenibacillus sonchi group</taxon>
    </lineage>
</organism>
<comment type="caution">
    <text evidence="3">The sequence shown here is derived from an EMBL/GenBank/DDBJ whole genome shotgun (WGS) entry which is preliminary data.</text>
</comment>
<keyword evidence="4" id="KW-1185">Reference proteome</keyword>
<dbReference type="InterPro" id="IPR005545">
    <property type="entry name" value="YCII"/>
</dbReference>
<reference evidence="3 4" key="1">
    <citation type="submission" date="2015-08" db="EMBL/GenBank/DDBJ databases">
        <title>Genomes of Paenibacillus riograndensis.</title>
        <authorList>
            <person name="Sant'Anna F.H."/>
            <person name="Souza R."/>
            <person name="Ambrosini A."/>
            <person name="Bach E."/>
            <person name="Fernandes G."/>
            <person name="Balsanelli E."/>
            <person name="Baura V.A."/>
            <person name="Pedrosa F.O."/>
            <person name="Souza E.M."/>
            <person name="Passaglia L."/>
        </authorList>
    </citation>
    <scope>NUCLEOTIDE SEQUENCE [LARGE SCALE GENOMIC DNA]</scope>
    <source>
        <strain evidence="3 4">CAS34</strain>
    </source>
</reference>
<dbReference type="Gene3D" id="3.30.70.1060">
    <property type="entry name" value="Dimeric alpha+beta barrel"/>
    <property type="match status" value="1"/>
</dbReference>
<dbReference type="PANTHER" id="PTHR37828">
    <property type="entry name" value="GSR2449 PROTEIN"/>
    <property type="match status" value="1"/>
</dbReference>
<dbReference type="Proteomes" id="UP000070475">
    <property type="component" value="Unassembled WGS sequence"/>
</dbReference>
<dbReference type="EMBL" id="LIRB01000128">
    <property type="protein sequence ID" value="KWX77020.1"/>
    <property type="molecule type" value="Genomic_DNA"/>
</dbReference>
<dbReference type="PANTHER" id="PTHR37828:SF1">
    <property type="entry name" value="YCII-RELATED DOMAIN-CONTAINING PROTEIN"/>
    <property type="match status" value="1"/>
</dbReference>